<dbReference type="SUPFAM" id="SSF52172">
    <property type="entry name" value="CheY-like"/>
    <property type="match status" value="1"/>
</dbReference>
<dbReference type="SMART" id="SM00448">
    <property type="entry name" value="REC"/>
    <property type="match status" value="1"/>
</dbReference>
<dbReference type="SUPFAM" id="SSF46689">
    <property type="entry name" value="Homeodomain-like"/>
    <property type="match status" value="1"/>
</dbReference>
<dbReference type="Gene3D" id="1.10.10.60">
    <property type="entry name" value="Homeodomain-like"/>
    <property type="match status" value="1"/>
</dbReference>
<dbReference type="PRINTS" id="PR01590">
    <property type="entry name" value="HTHFIS"/>
</dbReference>
<comment type="caution">
    <text evidence="4">The sequence shown here is derived from an EMBL/GenBank/DDBJ whole genome shotgun (WGS) entry which is preliminary data.</text>
</comment>
<dbReference type="CDD" id="cd17563">
    <property type="entry name" value="REC_RegA-like"/>
    <property type="match status" value="1"/>
</dbReference>
<feature type="domain" description="Response regulatory" evidence="3">
    <location>
        <begin position="18"/>
        <end position="132"/>
    </location>
</feature>
<dbReference type="InterPro" id="IPR050595">
    <property type="entry name" value="Bact_response_regulator"/>
</dbReference>
<evidence type="ECO:0000313" key="5">
    <source>
        <dbReference type="Proteomes" id="UP001162802"/>
    </source>
</evidence>
<gene>
    <name evidence="4" type="ORF">MTR65_10280</name>
</gene>
<name>A0ABT0ACY9_9SPHN</name>
<evidence type="ECO:0000256" key="1">
    <source>
        <dbReference type="ARBA" id="ARBA00022553"/>
    </source>
</evidence>
<dbReference type="Pfam" id="PF00072">
    <property type="entry name" value="Response_reg"/>
    <property type="match status" value="1"/>
</dbReference>
<evidence type="ECO:0000256" key="2">
    <source>
        <dbReference type="PROSITE-ProRule" id="PRU00169"/>
    </source>
</evidence>
<dbReference type="InterPro" id="IPR002197">
    <property type="entry name" value="HTH_Fis"/>
</dbReference>
<reference evidence="4" key="1">
    <citation type="submission" date="2022-03" db="EMBL/GenBank/DDBJ databases">
        <title>Identification of a novel bacterium isolated from mangrove sediments.</title>
        <authorList>
            <person name="Pan X."/>
        </authorList>
    </citation>
    <scope>NUCLEOTIDE SEQUENCE</scope>
    <source>
        <strain evidence="4">B2637</strain>
    </source>
</reference>
<keyword evidence="1 2" id="KW-0597">Phosphoprotein</keyword>
<organism evidence="4 5">
    <name type="scientific">Novosphingobium mangrovi</name>
    <name type="common">ex Hu et al. 2023</name>
    <dbReference type="NCBI Taxonomy" id="2930094"/>
    <lineage>
        <taxon>Bacteria</taxon>
        <taxon>Pseudomonadati</taxon>
        <taxon>Pseudomonadota</taxon>
        <taxon>Alphaproteobacteria</taxon>
        <taxon>Sphingomonadales</taxon>
        <taxon>Sphingomonadaceae</taxon>
        <taxon>Novosphingobium</taxon>
    </lineage>
</organism>
<evidence type="ECO:0000313" key="4">
    <source>
        <dbReference type="EMBL" id="MCJ1961068.1"/>
    </source>
</evidence>
<dbReference type="Proteomes" id="UP001162802">
    <property type="component" value="Unassembled WGS sequence"/>
</dbReference>
<dbReference type="RefSeq" id="WP_052322235.1">
    <property type="nucleotide sequence ID" value="NZ_JALHAT010000015.1"/>
</dbReference>
<keyword evidence="5" id="KW-1185">Reference proteome</keyword>
<proteinExistence type="predicted"/>
<dbReference type="InterPro" id="IPR011006">
    <property type="entry name" value="CheY-like_superfamily"/>
</dbReference>
<dbReference type="EMBL" id="JALHAT010000015">
    <property type="protein sequence ID" value="MCJ1961068.1"/>
    <property type="molecule type" value="Genomic_DNA"/>
</dbReference>
<evidence type="ECO:0000259" key="3">
    <source>
        <dbReference type="PROSITE" id="PS50110"/>
    </source>
</evidence>
<feature type="modified residue" description="4-aspartylphosphate" evidence="2">
    <location>
        <position position="67"/>
    </location>
</feature>
<sequence>MTTLPEDGPAPTEPPAPSLLIVEDDPAFSRTLARSFERRGYRVACAASAQEAAELARADHFAYAVVDLKLGTDSGLTVVQDLHEHDPDTHIVVLTGFASIATAVEAIKLGASHYLAKPSNSDDIEAAFASKQGDASIPVEGRKTSIKTLEWEYIHQTLVECDFNISEAARRLGLHRRTLARKLEKRRL</sequence>
<dbReference type="InterPro" id="IPR009057">
    <property type="entry name" value="Homeodomain-like_sf"/>
</dbReference>
<dbReference type="PANTHER" id="PTHR44591">
    <property type="entry name" value="STRESS RESPONSE REGULATOR PROTEIN 1"/>
    <property type="match status" value="1"/>
</dbReference>
<dbReference type="PANTHER" id="PTHR44591:SF3">
    <property type="entry name" value="RESPONSE REGULATORY DOMAIN-CONTAINING PROTEIN"/>
    <property type="match status" value="1"/>
</dbReference>
<dbReference type="InterPro" id="IPR001789">
    <property type="entry name" value="Sig_transdc_resp-reg_receiver"/>
</dbReference>
<dbReference type="Pfam" id="PF02954">
    <property type="entry name" value="HTH_8"/>
    <property type="match status" value="1"/>
</dbReference>
<dbReference type="Gene3D" id="3.40.50.2300">
    <property type="match status" value="1"/>
</dbReference>
<accession>A0ABT0ACY9</accession>
<protein>
    <submittedName>
        <fullName evidence="4">Response regulator transcription factor</fullName>
    </submittedName>
</protein>
<dbReference type="PROSITE" id="PS50110">
    <property type="entry name" value="RESPONSE_REGULATORY"/>
    <property type="match status" value="1"/>
</dbReference>